<evidence type="ECO:0000256" key="1">
    <source>
        <dbReference type="SAM" id="Phobius"/>
    </source>
</evidence>
<comment type="caution">
    <text evidence="2">The sequence shown here is derived from an EMBL/GenBank/DDBJ whole genome shotgun (WGS) entry which is preliminary data.</text>
</comment>
<feature type="transmembrane region" description="Helical" evidence="1">
    <location>
        <begin position="251"/>
        <end position="273"/>
    </location>
</feature>
<gene>
    <name evidence="2" type="ORF">TrST_g5432</name>
</gene>
<accession>A0A9W7AI77</accession>
<keyword evidence="3" id="KW-1185">Reference proteome</keyword>
<dbReference type="AlphaFoldDB" id="A0A9W7AI77"/>
<name>A0A9W7AI77_9STRA</name>
<feature type="transmembrane region" description="Helical" evidence="1">
    <location>
        <begin position="76"/>
        <end position="97"/>
    </location>
</feature>
<reference evidence="3" key="1">
    <citation type="journal article" date="2023" name="Commun. Biol.">
        <title>Genome analysis of Parmales, the sister group of diatoms, reveals the evolutionary specialization of diatoms from phago-mixotrophs to photoautotrophs.</title>
        <authorList>
            <person name="Ban H."/>
            <person name="Sato S."/>
            <person name="Yoshikawa S."/>
            <person name="Yamada K."/>
            <person name="Nakamura Y."/>
            <person name="Ichinomiya M."/>
            <person name="Sato N."/>
            <person name="Blanc-Mathieu R."/>
            <person name="Endo H."/>
            <person name="Kuwata A."/>
            <person name="Ogata H."/>
        </authorList>
    </citation>
    <scope>NUCLEOTIDE SEQUENCE [LARGE SCALE GENOMIC DNA]</scope>
    <source>
        <strain evidence="3">NIES 3701</strain>
    </source>
</reference>
<protein>
    <submittedName>
        <fullName evidence="2">Uncharacterized protein</fullName>
    </submittedName>
</protein>
<feature type="transmembrane region" description="Helical" evidence="1">
    <location>
        <begin position="279"/>
        <end position="301"/>
    </location>
</feature>
<feature type="transmembrane region" description="Helical" evidence="1">
    <location>
        <begin position="127"/>
        <end position="147"/>
    </location>
</feature>
<dbReference type="Proteomes" id="UP001165085">
    <property type="component" value="Unassembled WGS sequence"/>
</dbReference>
<evidence type="ECO:0000313" key="3">
    <source>
        <dbReference type="Proteomes" id="UP001165085"/>
    </source>
</evidence>
<feature type="transmembrane region" description="Helical" evidence="1">
    <location>
        <begin position="168"/>
        <end position="193"/>
    </location>
</feature>
<proteinExistence type="predicted"/>
<organism evidence="2 3">
    <name type="scientific">Triparma strigata</name>
    <dbReference type="NCBI Taxonomy" id="1606541"/>
    <lineage>
        <taxon>Eukaryota</taxon>
        <taxon>Sar</taxon>
        <taxon>Stramenopiles</taxon>
        <taxon>Ochrophyta</taxon>
        <taxon>Bolidophyceae</taxon>
        <taxon>Parmales</taxon>
        <taxon>Triparmaceae</taxon>
        <taxon>Triparma</taxon>
    </lineage>
</organism>
<feature type="transmembrane region" description="Helical" evidence="1">
    <location>
        <begin position="205"/>
        <end position="223"/>
    </location>
</feature>
<keyword evidence="1" id="KW-1133">Transmembrane helix</keyword>
<sequence>MSADMIPNPLHEIELEGLATQSAARPVSSKDSSEKNFKQRIKDEATKLETGKNLGEVDAVNQDAIRSILSGEGAGGVFEMISIAISFFQNFGLIFMFEIPWPDSFKRLFSWLQIFSFDFEAFGGDQLGIWSTIWAGLLVPLWLILMFNDAGRKRFGAPWFTREGDLHTNAKCGVTFWFSVWGTCSTTFIILAIEGAKWRWYASDAVDALLLVLSGLFFLYFLYHNYLFRLLISCDKTKEDFGKTRQHSEMFLFVFLYSVAYLSGVSACVKMIMMDDFSVSLVGFGLLPLYLLYPIFHLFCIGLKVKKTLSSGDIEEGGGAEGYKEKLDFVQVKALEEVAEEHVKLGKDRMTQQLDESESGYEAAVASTLLGSFEEKFWWWKLFLMAERAALAISVHTGAPSLTAIGISGSCWFMSLYCRPYWSRAEDWLDIMVRLTTFLTCLSAGLLEFEVIEGKEMLC</sequence>
<keyword evidence="1" id="KW-0812">Transmembrane</keyword>
<keyword evidence="1" id="KW-0472">Membrane</keyword>
<dbReference type="EMBL" id="BRXY01000123">
    <property type="protein sequence ID" value="GMH68230.1"/>
    <property type="molecule type" value="Genomic_DNA"/>
</dbReference>
<evidence type="ECO:0000313" key="2">
    <source>
        <dbReference type="EMBL" id="GMH68230.1"/>
    </source>
</evidence>